<accession>A0A8J8T6Y9</accession>
<dbReference type="EMBL" id="RRYP01003651">
    <property type="protein sequence ID" value="TNV83613.1"/>
    <property type="molecule type" value="Genomic_DNA"/>
</dbReference>
<reference evidence="1" key="1">
    <citation type="submission" date="2019-06" db="EMBL/GenBank/DDBJ databases">
        <authorList>
            <person name="Zheng W."/>
        </authorList>
    </citation>
    <scope>NUCLEOTIDE SEQUENCE</scope>
    <source>
        <strain evidence="1">QDHG01</strain>
    </source>
</reference>
<comment type="caution">
    <text evidence="1">The sequence shown here is derived from an EMBL/GenBank/DDBJ whole genome shotgun (WGS) entry which is preliminary data.</text>
</comment>
<evidence type="ECO:0000313" key="1">
    <source>
        <dbReference type="EMBL" id="TNV83613.1"/>
    </source>
</evidence>
<dbReference type="Proteomes" id="UP000785679">
    <property type="component" value="Unassembled WGS sequence"/>
</dbReference>
<keyword evidence="2" id="KW-1185">Reference proteome</keyword>
<evidence type="ECO:0000313" key="2">
    <source>
        <dbReference type="Proteomes" id="UP000785679"/>
    </source>
</evidence>
<organism evidence="1 2">
    <name type="scientific">Halteria grandinella</name>
    <dbReference type="NCBI Taxonomy" id="5974"/>
    <lineage>
        <taxon>Eukaryota</taxon>
        <taxon>Sar</taxon>
        <taxon>Alveolata</taxon>
        <taxon>Ciliophora</taxon>
        <taxon>Intramacronucleata</taxon>
        <taxon>Spirotrichea</taxon>
        <taxon>Stichotrichia</taxon>
        <taxon>Sporadotrichida</taxon>
        <taxon>Halteriidae</taxon>
        <taxon>Halteria</taxon>
    </lineage>
</organism>
<sequence length="259" mass="29668">MRAFDHREILYLVLNEELCMRIQFISLDRFAGEQFWRFFSARAASFQRCEVNKWFAAFNFGILLARLLCGSKLTWSCGLGVLACRVWQLVAQVNFPIVAFSQHPVSKNGMTADSFDVLCRAAADEVLDDLCIRFLRALDSSFGGLKRSQEVSDGISRRLLANQLLIIAGRVVHGKCLMFNISLYNPGKLAIQQPCLYSRLFIKLHLPCLCNLLSAKIRELLQAFYQYHFILIISHRQLQRLRAQCPQSLLLIRIHSGRP</sequence>
<dbReference type="AlphaFoldDB" id="A0A8J8T6Y9"/>
<gene>
    <name evidence="1" type="ORF">FGO68_gene14849</name>
</gene>
<proteinExistence type="predicted"/>
<protein>
    <submittedName>
        <fullName evidence="1">Uncharacterized protein</fullName>
    </submittedName>
</protein>
<name>A0A8J8T6Y9_HALGN</name>